<evidence type="ECO:0000313" key="1">
    <source>
        <dbReference type="EMBL" id="KAG1823851.1"/>
    </source>
</evidence>
<dbReference type="RefSeq" id="XP_041197911.1">
    <property type="nucleotide sequence ID" value="XM_041332433.1"/>
</dbReference>
<dbReference type="Proteomes" id="UP000807769">
    <property type="component" value="Unassembled WGS sequence"/>
</dbReference>
<reference evidence="1" key="1">
    <citation type="journal article" date="2020" name="New Phytol.">
        <title>Comparative genomics reveals dynamic genome evolution in host specialist ectomycorrhizal fungi.</title>
        <authorList>
            <person name="Lofgren L.A."/>
            <person name="Nguyen N.H."/>
            <person name="Vilgalys R."/>
            <person name="Ruytinx J."/>
            <person name="Liao H.L."/>
            <person name="Branco S."/>
            <person name="Kuo A."/>
            <person name="LaButti K."/>
            <person name="Lipzen A."/>
            <person name="Andreopoulos W."/>
            <person name="Pangilinan J."/>
            <person name="Riley R."/>
            <person name="Hundley H."/>
            <person name="Na H."/>
            <person name="Barry K."/>
            <person name="Grigoriev I.V."/>
            <person name="Stajich J.E."/>
            <person name="Kennedy P.G."/>
        </authorList>
    </citation>
    <scope>NUCLEOTIDE SEQUENCE</scope>
    <source>
        <strain evidence="1">MN1</strain>
    </source>
</reference>
<name>A0A9P7EK93_9AGAM</name>
<protein>
    <submittedName>
        <fullName evidence="1">Uncharacterized protein</fullName>
    </submittedName>
</protein>
<gene>
    <name evidence="1" type="ORF">BJ212DRAFT_1296381</name>
</gene>
<dbReference type="GeneID" id="64626450"/>
<dbReference type="EMBL" id="JABBWG010000004">
    <property type="protein sequence ID" value="KAG1823851.1"/>
    <property type="molecule type" value="Genomic_DNA"/>
</dbReference>
<dbReference type="AlphaFoldDB" id="A0A9P7EK93"/>
<dbReference type="OrthoDB" id="2685956at2759"/>
<keyword evidence="2" id="KW-1185">Reference proteome</keyword>
<accession>A0A9P7EK93</accession>
<evidence type="ECO:0000313" key="2">
    <source>
        <dbReference type="Proteomes" id="UP000807769"/>
    </source>
</evidence>
<proteinExistence type="predicted"/>
<sequence length="579" mass="64690">MQCKDVLKCGLMRMTDDAIQQATLTKQASREPSHLCVILTVWEIEEAERHAELLHLLQHNNMEIYKEANDEASLFEKLLSDWSSTEVQNDLKLNLASYHNDLTSLANTDQLLDKFENHAQDRNLIISQEEFARDLKTLMTVTVVKSKKGKGKAKRVSPSDSYYRSGYDVNLNDQSGMGINPSSSYDASFGVPVPSMQPDRHDNIIIPPDTNFAALNTNIGAAPNSNVPPYNPYFAAPNPYFATAPNQYFAAPGPNIIPLNPCIAYRNANFTPPNPNFIPLNPHPPAPSSTALNIIAPCPQLAINTAALELVMESCRKLLFWRQWATEGHASVRSQPYDLMACQRSLCNDHSQAWQGEFEGEVSMPEGMPGVPGLDMRVLLPHLTAGCSMSGSTGGPSVAVLLTVESEINDQACDKIKSLLLNDNFMLHRDVLVLAMNNAIVKAMMKNISNQGRHLLVLHCKQMDFEEQWKGKKEPQDDLAVAPFGHVSVAQMVQAIIRQFCCHLPDNNDNINVDNIVAFVVTMLWFALREFSNGTYILSEFVAEGERAMYNEVLNRIKELNETNLEFYLLTIKHIFKLL</sequence>
<comment type="caution">
    <text evidence="1">The sequence shown here is derived from an EMBL/GenBank/DDBJ whole genome shotgun (WGS) entry which is preliminary data.</text>
</comment>
<organism evidence="1 2">
    <name type="scientific">Suillus subaureus</name>
    <dbReference type="NCBI Taxonomy" id="48587"/>
    <lineage>
        <taxon>Eukaryota</taxon>
        <taxon>Fungi</taxon>
        <taxon>Dikarya</taxon>
        <taxon>Basidiomycota</taxon>
        <taxon>Agaricomycotina</taxon>
        <taxon>Agaricomycetes</taxon>
        <taxon>Agaricomycetidae</taxon>
        <taxon>Boletales</taxon>
        <taxon>Suillineae</taxon>
        <taxon>Suillaceae</taxon>
        <taxon>Suillus</taxon>
    </lineage>
</organism>